<gene>
    <name evidence="2" type="ORF">MM59RIKEN_17490</name>
</gene>
<dbReference type="GO" id="GO:0016301">
    <property type="term" value="F:kinase activity"/>
    <property type="evidence" value="ECO:0007669"/>
    <property type="project" value="InterPro"/>
</dbReference>
<organism evidence="2 3">
    <name type="scientific">Pusillibacter faecalis</name>
    <dbReference type="NCBI Taxonomy" id="2714358"/>
    <lineage>
        <taxon>Bacteria</taxon>
        <taxon>Bacillati</taxon>
        <taxon>Bacillota</taxon>
        <taxon>Clostridia</taxon>
        <taxon>Eubacteriales</taxon>
        <taxon>Oscillospiraceae</taxon>
        <taxon>Pusillibacter</taxon>
    </lineage>
</organism>
<evidence type="ECO:0000259" key="1">
    <source>
        <dbReference type="SMART" id="SM00382"/>
    </source>
</evidence>
<evidence type="ECO:0000313" key="2">
    <source>
        <dbReference type="EMBL" id="BCK84430.1"/>
    </source>
</evidence>
<feature type="domain" description="AAA+ ATPase" evidence="1">
    <location>
        <begin position="44"/>
        <end position="211"/>
    </location>
</feature>
<dbReference type="InterPro" id="IPR006083">
    <property type="entry name" value="PRK/URK"/>
</dbReference>
<dbReference type="InterPro" id="IPR027417">
    <property type="entry name" value="P-loop_NTPase"/>
</dbReference>
<name>A0A810Q8C3_9FIRM</name>
<dbReference type="Gene3D" id="3.40.50.300">
    <property type="entry name" value="P-loop containing nucleotide triphosphate hydrolases"/>
    <property type="match status" value="1"/>
</dbReference>
<dbReference type="AlphaFoldDB" id="A0A810Q8C3"/>
<dbReference type="SUPFAM" id="SSF52540">
    <property type="entry name" value="P-loop containing nucleoside triphosphate hydrolases"/>
    <property type="match status" value="1"/>
</dbReference>
<dbReference type="KEGG" id="pfaa:MM59RIKEN_17490"/>
<dbReference type="RefSeq" id="WP_213543138.1">
    <property type="nucleotide sequence ID" value="NZ_AP023420.1"/>
</dbReference>
<reference evidence="2" key="1">
    <citation type="submission" date="2020-09" db="EMBL/GenBank/DDBJ databases">
        <title>New species isolated from human feces.</title>
        <authorList>
            <person name="Kitahara M."/>
            <person name="Shigeno Y."/>
            <person name="Shime M."/>
            <person name="Matsumoto Y."/>
            <person name="Nakamura S."/>
            <person name="Motooka D."/>
            <person name="Fukuoka S."/>
            <person name="Nishikawa H."/>
            <person name="Benno Y."/>
        </authorList>
    </citation>
    <scope>NUCLEOTIDE SEQUENCE</scope>
    <source>
        <strain evidence="2">MM59</strain>
    </source>
</reference>
<accession>A0A810Q8C3</accession>
<evidence type="ECO:0000313" key="3">
    <source>
        <dbReference type="Proteomes" id="UP000679848"/>
    </source>
</evidence>
<dbReference type="EMBL" id="AP023420">
    <property type="protein sequence ID" value="BCK84430.1"/>
    <property type="molecule type" value="Genomic_DNA"/>
</dbReference>
<dbReference type="InterPro" id="IPR003593">
    <property type="entry name" value="AAA+_ATPase"/>
</dbReference>
<dbReference type="CDD" id="cd02028">
    <property type="entry name" value="UMPK_like"/>
    <property type="match status" value="1"/>
</dbReference>
<keyword evidence="3" id="KW-1185">Reference proteome</keyword>
<dbReference type="GO" id="GO:0005524">
    <property type="term" value="F:ATP binding"/>
    <property type="evidence" value="ECO:0007669"/>
    <property type="project" value="InterPro"/>
</dbReference>
<dbReference type="PRINTS" id="PR00988">
    <property type="entry name" value="URIDINKINASE"/>
</dbReference>
<dbReference type="Pfam" id="PF00485">
    <property type="entry name" value="PRK"/>
    <property type="match status" value="1"/>
</dbReference>
<dbReference type="Proteomes" id="UP000679848">
    <property type="component" value="Chromosome"/>
</dbReference>
<dbReference type="SMART" id="SM00382">
    <property type="entry name" value="AAA"/>
    <property type="match status" value="1"/>
</dbReference>
<proteinExistence type="predicted"/>
<protein>
    <recommendedName>
        <fullName evidence="1">AAA+ ATPase domain-containing protein</fullName>
    </recommendedName>
</protein>
<sequence>MAYSLKQLNDAIRSDPAAYAAECDAAFAKKVEAAARKIADHRGQSHIILLSGPSGSGKTTTAMKIEEELERQGIVTHTISMDNYFNTVDPETAPRNREGAIDFESPFCLDVDLLNRHFSMLDRGELIHVPKYEFARQMRSDIMSQPLRLGTNELAIFEGIHALNDIIVGKNPHAFKLYIAARSNLVDDEGTVVFQHAWLRLCRRIVRDHKFRGSDARFTLKMWPNVRRGEKLYISPYKENADLMFDSALAFEFALLKPIVVPLLEELPRGKYDVAEEMLRGFERIEPMEETCVAPESLAREFIGGSAYDYR</sequence>
<dbReference type="PANTHER" id="PTHR10285">
    <property type="entry name" value="URIDINE KINASE"/>
    <property type="match status" value="1"/>
</dbReference>